<evidence type="ECO:0000256" key="2">
    <source>
        <dbReference type="ARBA" id="ARBA00022630"/>
    </source>
</evidence>
<protein>
    <submittedName>
        <fullName evidence="5">FAD-dependent monooxygenase</fullName>
    </submittedName>
</protein>
<evidence type="ECO:0000256" key="3">
    <source>
        <dbReference type="ARBA" id="ARBA00022827"/>
    </source>
</evidence>
<keyword evidence="2" id="KW-0285">Flavoprotein</keyword>
<dbReference type="Gene3D" id="3.30.70.2450">
    <property type="match status" value="1"/>
</dbReference>
<keyword evidence="5" id="KW-0503">Monooxygenase</keyword>
<dbReference type="Proteomes" id="UP001084650">
    <property type="component" value="Unassembled WGS sequence"/>
</dbReference>
<dbReference type="EMBL" id="JAPQYE010000017">
    <property type="protein sequence ID" value="MCZ0731404.1"/>
    <property type="molecule type" value="Genomic_DNA"/>
</dbReference>
<proteinExistence type="predicted"/>
<dbReference type="Gene3D" id="3.40.30.120">
    <property type="match status" value="1"/>
</dbReference>
<dbReference type="GO" id="GO:0004497">
    <property type="term" value="F:monooxygenase activity"/>
    <property type="evidence" value="ECO:0007669"/>
    <property type="project" value="UniProtKB-KW"/>
</dbReference>
<keyword evidence="6" id="KW-1185">Reference proteome</keyword>
<name>A0ABT4HMT6_MYCIR</name>
<keyword evidence="5" id="KW-0560">Oxidoreductase</keyword>
<evidence type="ECO:0000256" key="1">
    <source>
        <dbReference type="ARBA" id="ARBA00001974"/>
    </source>
</evidence>
<evidence type="ECO:0000313" key="6">
    <source>
        <dbReference type="Proteomes" id="UP001084650"/>
    </source>
</evidence>
<sequence length="481" mass="52518">MHDSKEVPIPVLIVGAGPTGLTAALELSRLGVAVRIVDRAAAASPESRALAVQARTLELLRVRGVGEEMLPLGNRARAAALYANRRRLAPIELHRMPSDFNYILMLAQSETERLLAESMARQGVKVERGVEVTAVRELADCAEVRLRRSDGSEESVRACYVIAADGPHSTLRKALGLPFPGRTLPHHYVLADLHIDGDMVEDQVSIFLAAKGFIALFPMGSGRFRLMATDPARVSGAGEPTVEHIQWLYDRVVHIPARLHSPNWSSRFRINSRHMKALRSGRVFFGGDAAHVHSPAGGQGMNLGIQDMVNLSWKLAMVLDGRARPELLDTYSSERLPVIRKLVRITEIGTRVFNSTNPLVHAIRIRMAPKALGRNRIQNVAASMFGQLSADYRGGVFGDGDRVPDDDGLYDALDLNALTLFSDDGAALEVARRWDGAVSARAGRGDGWRLVRPDGYLAAAGGPGDVSALERLLQRWFIPPL</sequence>
<evidence type="ECO:0000313" key="5">
    <source>
        <dbReference type="EMBL" id="MCZ0731404.1"/>
    </source>
</evidence>
<dbReference type="InterPro" id="IPR002938">
    <property type="entry name" value="FAD-bd"/>
</dbReference>
<dbReference type="SUPFAM" id="SSF51905">
    <property type="entry name" value="FAD/NAD(P)-binding domain"/>
    <property type="match status" value="1"/>
</dbReference>
<organism evidence="5 6">
    <name type="scientific">Mycolicibacterium iranicum</name>
    <name type="common">Mycobacterium iranicum</name>
    <dbReference type="NCBI Taxonomy" id="912594"/>
    <lineage>
        <taxon>Bacteria</taxon>
        <taxon>Bacillati</taxon>
        <taxon>Actinomycetota</taxon>
        <taxon>Actinomycetes</taxon>
        <taxon>Mycobacteriales</taxon>
        <taxon>Mycobacteriaceae</taxon>
        <taxon>Mycolicibacterium</taxon>
    </lineage>
</organism>
<evidence type="ECO:0000259" key="4">
    <source>
        <dbReference type="Pfam" id="PF01494"/>
    </source>
</evidence>
<feature type="domain" description="FAD-binding" evidence="4">
    <location>
        <begin position="10"/>
        <end position="344"/>
    </location>
</feature>
<dbReference type="PANTHER" id="PTHR43004:SF19">
    <property type="entry name" value="BINDING MONOOXYGENASE, PUTATIVE (JCVI)-RELATED"/>
    <property type="match status" value="1"/>
</dbReference>
<dbReference type="Pfam" id="PF01494">
    <property type="entry name" value="FAD_binding_3"/>
    <property type="match status" value="1"/>
</dbReference>
<gene>
    <name evidence="5" type="ORF">OY187_25420</name>
</gene>
<comment type="caution">
    <text evidence="5">The sequence shown here is derived from an EMBL/GenBank/DDBJ whole genome shotgun (WGS) entry which is preliminary data.</text>
</comment>
<dbReference type="RefSeq" id="WP_268787574.1">
    <property type="nucleotide sequence ID" value="NZ_JAPQYE010000017.1"/>
</dbReference>
<dbReference type="InterPro" id="IPR036188">
    <property type="entry name" value="FAD/NAD-bd_sf"/>
</dbReference>
<dbReference type="PANTHER" id="PTHR43004">
    <property type="entry name" value="TRK SYSTEM POTASSIUM UPTAKE PROTEIN"/>
    <property type="match status" value="1"/>
</dbReference>
<reference evidence="5" key="1">
    <citation type="submission" date="2022-12" db="EMBL/GenBank/DDBJ databases">
        <title>Whole genome sequence of Mycolicibacterium iranicum strain SBH312.</title>
        <authorList>
            <person name="Jani J."/>
            <person name="Arifin Mustapha Z."/>
            <person name="Ahmed K."/>
            <person name="Kai Ling C."/>
        </authorList>
    </citation>
    <scope>NUCLEOTIDE SEQUENCE</scope>
    <source>
        <strain evidence="5">SBH312</strain>
    </source>
</reference>
<dbReference type="Gene3D" id="3.50.50.60">
    <property type="entry name" value="FAD/NAD(P)-binding domain"/>
    <property type="match status" value="1"/>
</dbReference>
<keyword evidence="3" id="KW-0274">FAD</keyword>
<comment type="cofactor">
    <cofactor evidence="1">
        <name>FAD</name>
        <dbReference type="ChEBI" id="CHEBI:57692"/>
    </cofactor>
</comment>
<accession>A0ABT4HMT6</accession>
<dbReference type="InterPro" id="IPR050641">
    <property type="entry name" value="RIFMO-like"/>
</dbReference>
<dbReference type="PRINTS" id="PR00420">
    <property type="entry name" value="RNGMNOXGNASE"/>
</dbReference>